<dbReference type="GO" id="GO:0008757">
    <property type="term" value="F:S-adenosylmethionine-dependent methyltransferase activity"/>
    <property type="evidence" value="ECO:0007669"/>
    <property type="project" value="InterPro"/>
</dbReference>
<dbReference type="Gene3D" id="3.40.50.150">
    <property type="entry name" value="Vaccinia Virus protein VP39"/>
    <property type="match status" value="1"/>
</dbReference>
<dbReference type="PANTHER" id="PTHR43591:SF24">
    <property type="entry name" value="2-METHOXY-6-POLYPRENYL-1,4-BENZOQUINOL METHYLASE, MITOCHONDRIAL"/>
    <property type="match status" value="1"/>
</dbReference>
<dbReference type="SUPFAM" id="SSF53335">
    <property type="entry name" value="S-adenosyl-L-methionine-dependent methyltransferases"/>
    <property type="match status" value="1"/>
</dbReference>
<name>A0A7V7RLX4_9BACI</name>
<keyword evidence="2" id="KW-0808">Transferase</keyword>
<dbReference type="InterPro" id="IPR029063">
    <property type="entry name" value="SAM-dependent_MTases_sf"/>
</dbReference>
<dbReference type="OrthoDB" id="323463at2"/>
<comment type="caution">
    <text evidence="2">The sequence shown here is derived from an EMBL/GenBank/DDBJ whole genome shotgun (WGS) entry which is preliminary data.</text>
</comment>
<evidence type="ECO:0000313" key="3">
    <source>
        <dbReference type="Proteomes" id="UP000441354"/>
    </source>
</evidence>
<dbReference type="RefSeq" id="WP_151574286.1">
    <property type="nucleotide sequence ID" value="NZ_WBOT01000003.1"/>
</dbReference>
<dbReference type="Pfam" id="PF08241">
    <property type="entry name" value="Methyltransf_11"/>
    <property type="match status" value="1"/>
</dbReference>
<dbReference type="Proteomes" id="UP000441354">
    <property type="component" value="Unassembled WGS sequence"/>
</dbReference>
<accession>A0A7V7RLX4</accession>
<evidence type="ECO:0000313" key="2">
    <source>
        <dbReference type="EMBL" id="KAB2332888.1"/>
    </source>
</evidence>
<feature type="domain" description="Methyltransferase type 11" evidence="1">
    <location>
        <begin position="47"/>
        <end position="139"/>
    </location>
</feature>
<dbReference type="PANTHER" id="PTHR43591">
    <property type="entry name" value="METHYLTRANSFERASE"/>
    <property type="match status" value="1"/>
</dbReference>
<evidence type="ECO:0000259" key="1">
    <source>
        <dbReference type="Pfam" id="PF08241"/>
    </source>
</evidence>
<dbReference type="CDD" id="cd02440">
    <property type="entry name" value="AdoMet_MTases"/>
    <property type="match status" value="1"/>
</dbReference>
<reference evidence="2 3" key="1">
    <citation type="journal article" date="2014" name="Arch. Microbiol.">
        <title>Bacillus mesophilum sp. nov., strain IITR-54T, a novel 4-chlorobiphenyl dechlorinating bacterium.</title>
        <authorList>
            <person name="Manickam N."/>
            <person name="Singh N.K."/>
            <person name="Bajaj A."/>
            <person name="Kumar R.M."/>
            <person name="Kaur G."/>
            <person name="Kaur N."/>
            <person name="Bala M."/>
            <person name="Kumar A."/>
            <person name="Mayilraj S."/>
        </authorList>
    </citation>
    <scope>NUCLEOTIDE SEQUENCE [LARGE SCALE GENOMIC DNA]</scope>
    <source>
        <strain evidence="2 3">IITR-54</strain>
    </source>
</reference>
<keyword evidence="2" id="KW-0489">Methyltransferase</keyword>
<keyword evidence="3" id="KW-1185">Reference proteome</keyword>
<organism evidence="2 3">
    <name type="scientific">Bacillus mesophilum</name>
    <dbReference type="NCBI Taxonomy" id="1071718"/>
    <lineage>
        <taxon>Bacteria</taxon>
        <taxon>Bacillati</taxon>
        <taxon>Bacillota</taxon>
        <taxon>Bacilli</taxon>
        <taxon>Bacillales</taxon>
        <taxon>Bacillaceae</taxon>
        <taxon>Bacillus</taxon>
    </lineage>
</organism>
<dbReference type="AlphaFoldDB" id="A0A7V7RLX4"/>
<gene>
    <name evidence="2" type="ORF">F7732_12460</name>
</gene>
<protein>
    <submittedName>
        <fullName evidence="2">Class I SAM-dependent methyltransferase</fullName>
    </submittedName>
</protein>
<proteinExistence type="predicted"/>
<dbReference type="GO" id="GO:0032259">
    <property type="term" value="P:methylation"/>
    <property type="evidence" value="ECO:0007669"/>
    <property type="project" value="UniProtKB-KW"/>
</dbReference>
<dbReference type="InterPro" id="IPR013216">
    <property type="entry name" value="Methyltransf_11"/>
</dbReference>
<dbReference type="EMBL" id="WBOT01000003">
    <property type="protein sequence ID" value="KAB2332888.1"/>
    <property type="molecule type" value="Genomic_DNA"/>
</dbReference>
<sequence length="210" mass="23937">MNRSWNAIIYKLWSPIYDHVFNKGMFLKARKEVFKNLKYKKGSKILLVGAGTGADIPFFLDKGYVLTAIDYSEEMLAVAKSKFKDKSITFKKMDAQKMEFEENTFDFIAASLVISVVPKPEDALSEITRVLKKNGEILIFDKFAPVTKKLNVAQKILRPIIKLLGTDIGIDFHALLKPFETQLELKKDDAVMLNGMYRKILLVKQLPGNQ</sequence>